<reference evidence="8" key="1">
    <citation type="submission" date="2021-07" db="EMBL/GenBank/DDBJ databases">
        <title>Genome Resource of American Ginseng Black Spot Pathogen Alternaria panax.</title>
        <authorList>
            <person name="Qiu C."/>
            <person name="Wang W."/>
            <person name="Liu Z."/>
        </authorList>
    </citation>
    <scope>NUCLEOTIDE SEQUENCE</scope>
    <source>
        <strain evidence="8">BNCC115425</strain>
    </source>
</reference>
<comment type="subcellular location">
    <subcellularLocation>
        <location evidence="1">Membrane</location>
        <topology evidence="1">Multi-pass membrane protein</topology>
    </subcellularLocation>
</comment>
<evidence type="ECO:0000256" key="2">
    <source>
        <dbReference type="ARBA" id="ARBA00022692"/>
    </source>
</evidence>
<evidence type="ECO:0000313" key="9">
    <source>
        <dbReference type="Proteomes" id="UP001199106"/>
    </source>
</evidence>
<feature type="transmembrane region" description="Helical" evidence="6">
    <location>
        <begin position="213"/>
        <end position="238"/>
    </location>
</feature>
<dbReference type="Proteomes" id="UP001199106">
    <property type="component" value="Unassembled WGS sequence"/>
</dbReference>
<evidence type="ECO:0000256" key="5">
    <source>
        <dbReference type="ARBA" id="ARBA00038359"/>
    </source>
</evidence>
<evidence type="ECO:0000256" key="1">
    <source>
        <dbReference type="ARBA" id="ARBA00004141"/>
    </source>
</evidence>
<proteinExistence type="inferred from homology"/>
<feature type="transmembrane region" description="Helical" evidence="6">
    <location>
        <begin position="250"/>
        <end position="272"/>
    </location>
</feature>
<keyword evidence="4 6" id="KW-0472">Membrane</keyword>
<gene>
    <name evidence="8" type="ORF">G6011_06024</name>
</gene>
<feature type="transmembrane region" description="Helical" evidence="6">
    <location>
        <begin position="99"/>
        <end position="121"/>
    </location>
</feature>
<protein>
    <recommendedName>
        <fullName evidence="7">Rhodopsin domain-containing protein</fullName>
    </recommendedName>
</protein>
<comment type="caution">
    <text evidence="8">The sequence shown here is derived from an EMBL/GenBank/DDBJ whole genome shotgun (WGS) entry which is preliminary data.</text>
</comment>
<dbReference type="GO" id="GO:0016020">
    <property type="term" value="C:membrane"/>
    <property type="evidence" value="ECO:0007669"/>
    <property type="project" value="UniProtKB-SubCell"/>
</dbReference>
<accession>A0AAD4FGD4</accession>
<keyword evidence="9" id="KW-1185">Reference proteome</keyword>
<sequence length="389" mass="43117">MTGGTSSYGITWDNSSRQPMFLIVTGVLLLFSTTAVALRLYCRFTFIRHVGLDDKFMVCAWTIAVALGIQNGFHISWGTGRHNADLDASIIMVPTFKHWYAYQLVYPLALLFVKASILALYYRIFTQTRFRYAVYAVGIFVTVQTIVITFVNAFECGTKEPWRAWVPTFPQGCNDLARTYFAMASVNILTDILILVMPVRAFAQLKLQRAKRFALLGVFMVGGVAVIASIVRLYALWVYAVTDDPPYDDIFILLLSQIEVNAAIISASAPALRPLLKKAFTSSSHDCSGPGYPVSDAPGGPKGNMFSRTARTRLNGQMELYSFCRGNRTSSVPVGDTRNTSEELILGLEGITKTVDMTIEEDYVKESVHVENGDTQGYEGVRRSDVGHA</sequence>
<dbReference type="EMBL" id="JAANER010000005">
    <property type="protein sequence ID" value="KAG9189156.1"/>
    <property type="molecule type" value="Genomic_DNA"/>
</dbReference>
<evidence type="ECO:0000256" key="3">
    <source>
        <dbReference type="ARBA" id="ARBA00022989"/>
    </source>
</evidence>
<feature type="domain" description="Rhodopsin" evidence="7">
    <location>
        <begin position="38"/>
        <end position="278"/>
    </location>
</feature>
<evidence type="ECO:0000313" key="8">
    <source>
        <dbReference type="EMBL" id="KAG9189156.1"/>
    </source>
</evidence>
<dbReference type="InterPro" id="IPR049326">
    <property type="entry name" value="Rhodopsin_dom_fungi"/>
</dbReference>
<dbReference type="PANTHER" id="PTHR33048:SF123">
    <property type="entry name" value="INTEGRAL MEMBRANE PROTEIN"/>
    <property type="match status" value="1"/>
</dbReference>
<organism evidence="8 9">
    <name type="scientific">Alternaria panax</name>
    <dbReference type="NCBI Taxonomy" id="48097"/>
    <lineage>
        <taxon>Eukaryota</taxon>
        <taxon>Fungi</taxon>
        <taxon>Dikarya</taxon>
        <taxon>Ascomycota</taxon>
        <taxon>Pezizomycotina</taxon>
        <taxon>Dothideomycetes</taxon>
        <taxon>Pleosporomycetidae</taxon>
        <taxon>Pleosporales</taxon>
        <taxon>Pleosporineae</taxon>
        <taxon>Pleosporaceae</taxon>
        <taxon>Alternaria</taxon>
        <taxon>Alternaria sect. Panax</taxon>
    </lineage>
</organism>
<feature type="transmembrane region" description="Helical" evidence="6">
    <location>
        <begin position="133"/>
        <end position="154"/>
    </location>
</feature>
<keyword evidence="2 6" id="KW-0812">Transmembrane</keyword>
<dbReference type="InterPro" id="IPR052337">
    <property type="entry name" value="SAT4-like"/>
</dbReference>
<evidence type="ECO:0000256" key="6">
    <source>
        <dbReference type="SAM" id="Phobius"/>
    </source>
</evidence>
<dbReference type="AlphaFoldDB" id="A0AAD4FGD4"/>
<feature type="transmembrane region" description="Helical" evidence="6">
    <location>
        <begin position="20"/>
        <end position="38"/>
    </location>
</feature>
<feature type="transmembrane region" description="Helical" evidence="6">
    <location>
        <begin position="180"/>
        <end position="201"/>
    </location>
</feature>
<dbReference type="Pfam" id="PF20684">
    <property type="entry name" value="Fung_rhodopsin"/>
    <property type="match status" value="1"/>
</dbReference>
<evidence type="ECO:0000259" key="7">
    <source>
        <dbReference type="Pfam" id="PF20684"/>
    </source>
</evidence>
<feature type="transmembrane region" description="Helical" evidence="6">
    <location>
        <begin position="58"/>
        <end position="79"/>
    </location>
</feature>
<evidence type="ECO:0000256" key="4">
    <source>
        <dbReference type="ARBA" id="ARBA00023136"/>
    </source>
</evidence>
<dbReference type="PANTHER" id="PTHR33048">
    <property type="entry name" value="PTH11-LIKE INTEGRAL MEMBRANE PROTEIN (AFU_ORTHOLOGUE AFUA_5G11245)"/>
    <property type="match status" value="1"/>
</dbReference>
<comment type="similarity">
    <text evidence="5">Belongs to the SAT4 family.</text>
</comment>
<name>A0AAD4FGD4_9PLEO</name>
<keyword evidence="3 6" id="KW-1133">Transmembrane helix</keyword>